<evidence type="ECO:0000313" key="4">
    <source>
        <dbReference type="EMBL" id="MBC9177191.1"/>
    </source>
</evidence>
<dbReference type="PROSITE" id="PS51781">
    <property type="entry name" value="SH3B"/>
    <property type="match status" value="1"/>
</dbReference>
<reference evidence="4 5" key="1">
    <citation type="journal article" date="2009" name="Int. J. Syst. Evol. Microbiol.">
        <title>Transfer of Teichococcus ludipueritiae and Muricoccus roseus to the genus Roseomonas, as Roseomonas ludipueritiae comb. nov. and Roseomonas rosea comb. nov., respectively, and emended description of the genus Roseomonas.</title>
        <authorList>
            <person name="Sanchez-Porro C."/>
            <person name="Gallego V."/>
            <person name="Busse H.J."/>
            <person name="Kampfer P."/>
            <person name="Ventosa A."/>
        </authorList>
    </citation>
    <scope>NUCLEOTIDE SEQUENCE [LARGE SCALE GENOMIC DNA]</scope>
    <source>
        <strain evidence="4 5">DSM 14915</strain>
    </source>
</reference>
<feature type="region of interest" description="Disordered" evidence="1">
    <location>
        <begin position="139"/>
        <end position="189"/>
    </location>
</feature>
<feature type="compositionally biased region" description="Basic and acidic residues" evidence="1">
    <location>
        <begin position="162"/>
        <end position="178"/>
    </location>
</feature>
<keyword evidence="2" id="KW-0732">Signal</keyword>
<name>A0ABR7R637_9PROT</name>
<gene>
    <name evidence="4" type="ORF">IBL25_09610</name>
</gene>
<dbReference type="InterPro" id="IPR003646">
    <property type="entry name" value="SH3-like_bac-type"/>
</dbReference>
<comment type="caution">
    <text evidence="4">The sequence shown here is derived from an EMBL/GenBank/DDBJ whole genome shotgun (WGS) entry which is preliminary data.</text>
</comment>
<dbReference type="RefSeq" id="WP_187778333.1">
    <property type="nucleotide sequence ID" value="NZ_JACTUZ010000031.1"/>
</dbReference>
<accession>A0ABR7R637</accession>
<feature type="signal peptide" evidence="2">
    <location>
        <begin position="1"/>
        <end position="29"/>
    </location>
</feature>
<dbReference type="SMART" id="SM00287">
    <property type="entry name" value="SH3b"/>
    <property type="match status" value="1"/>
</dbReference>
<organism evidence="4 5">
    <name type="scientific">Pseudoroseomonas ludipueritiae</name>
    <dbReference type="NCBI Taxonomy" id="198093"/>
    <lineage>
        <taxon>Bacteria</taxon>
        <taxon>Pseudomonadati</taxon>
        <taxon>Pseudomonadota</taxon>
        <taxon>Alphaproteobacteria</taxon>
        <taxon>Acetobacterales</taxon>
        <taxon>Acetobacteraceae</taxon>
        <taxon>Pseudoroseomonas</taxon>
    </lineage>
</organism>
<feature type="non-terminal residue" evidence="4">
    <location>
        <position position="189"/>
    </location>
</feature>
<feature type="domain" description="SH3b" evidence="3">
    <location>
        <begin position="29"/>
        <end position="92"/>
    </location>
</feature>
<proteinExistence type="predicted"/>
<keyword evidence="5" id="KW-1185">Reference proteome</keyword>
<feature type="chain" id="PRO_5046580382" evidence="2">
    <location>
        <begin position="30"/>
        <end position="189"/>
    </location>
</feature>
<feature type="compositionally biased region" description="Pro residues" evidence="1">
    <location>
        <begin position="139"/>
        <end position="148"/>
    </location>
</feature>
<evidence type="ECO:0000259" key="3">
    <source>
        <dbReference type="PROSITE" id="PS51781"/>
    </source>
</evidence>
<dbReference type="Pfam" id="PF08239">
    <property type="entry name" value="SH3_3"/>
    <property type="match status" value="1"/>
</dbReference>
<dbReference type="Gene3D" id="2.30.30.40">
    <property type="entry name" value="SH3 Domains"/>
    <property type="match status" value="1"/>
</dbReference>
<dbReference type="EMBL" id="JACTUZ010000031">
    <property type="protein sequence ID" value="MBC9177191.1"/>
    <property type="molecule type" value="Genomic_DNA"/>
</dbReference>
<protein>
    <submittedName>
        <fullName evidence="4">SH3 domain-containing protein</fullName>
    </submittedName>
</protein>
<evidence type="ECO:0000313" key="5">
    <source>
        <dbReference type="Proteomes" id="UP000603940"/>
    </source>
</evidence>
<evidence type="ECO:0000256" key="2">
    <source>
        <dbReference type="SAM" id="SignalP"/>
    </source>
</evidence>
<dbReference type="Proteomes" id="UP000603940">
    <property type="component" value="Unassembled WGS sequence"/>
</dbReference>
<sequence length="189" mass="20337">MPDRSGTSRGLLAGLALSAALLAPALAQAAPAFVTTGLNMRAGPGTEYPVVAQLEPGVQVDVLGCLEGYGWCDVTIGRDRGWVAGAYLQAPYHERREPVMSIGPAIGLPIIGFTIGSYWDSYYRNRPWYHERSRWARYAPPPPPPPPRRAFGPPSGGPGPGWRHEGRGPDWRGPDHRPGPGWDGPRPAG</sequence>
<evidence type="ECO:0000256" key="1">
    <source>
        <dbReference type="SAM" id="MobiDB-lite"/>
    </source>
</evidence>